<evidence type="ECO:0000313" key="6">
    <source>
        <dbReference type="EMBL" id="RKT66874.1"/>
    </source>
</evidence>
<evidence type="ECO:0000259" key="5">
    <source>
        <dbReference type="PROSITE" id="PS50931"/>
    </source>
</evidence>
<protein>
    <submittedName>
        <fullName evidence="6">DNA-binding transcriptional LysR family regulator</fullName>
    </submittedName>
</protein>
<keyword evidence="3 6" id="KW-0238">DNA-binding</keyword>
<dbReference type="GO" id="GO:0032993">
    <property type="term" value="C:protein-DNA complex"/>
    <property type="evidence" value="ECO:0007669"/>
    <property type="project" value="TreeGrafter"/>
</dbReference>
<evidence type="ECO:0000256" key="1">
    <source>
        <dbReference type="ARBA" id="ARBA00009437"/>
    </source>
</evidence>
<comment type="caution">
    <text evidence="6">The sequence shown here is derived from an EMBL/GenBank/DDBJ whole genome shotgun (WGS) entry which is preliminary data.</text>
</comment>
<name>A0A495X0Y1_9PSEU</name>
<gene>
    <name evidence="6" type="ORF">DFJ66_0038</name>
</gene>
<dbReference type="Gene3D" id="3.40.190.10">
    <property type="entry name" value="Periplasmic binding protein-like II"/>
    <property type="match status" value="2"/>
</dbReference>
<keyword evidence="2" id="KW-0805">Transcription regulation</keyword>
<dbReference type="SUPFAM" id="SSF46785">
    <property type="entry name" value="Winged helix' DNA-binding domain"/>
    <property type="match status" value="1"/>
</dbReference>
<dbReference type="PANTHER" id="PTHR30346:SF0">
    <property type="entry name" value="HCA OPERON TRANSCRIPTIONAL ACTIVATOR HCAR"/>
    <property type="match status" value="1"/>
</dbReference>
<dbReference type="InterPro" id="IPR005119">
    <property type="entry name" value="LysR_subst-bd"/>
</dbReference>
<keyword evidence="7" id="KW-1185">Reference proteome</keyword>
<dbReference type="AlphaFoldDB" id="A0A495X0Y1"/>
<dbReference type="Pfam" id="PF03466">
    <property type="entry name" value="LysR_substrate"/>
    <property type="match status" value="1"/>
</dbReference>
<evidence type="ECO:0000313" key="7">
    <source>
        <dbReference type="Proteomes" id="UP000272729"/>
    </source>
</evidence>
<dbReference type="InterPro" id="IPR036388">
    <property type="entry name" value="WH-like_DNA-bd_sf"/>
</dbReference>
<reference evidence="6 7" key="1">
    <citation type="submission" date="2018-10" db="EMBL/GenBank/DDBJ databases">
        <title>Sequencing the genomes of 1000 actinobacteria strains.</title>
        <authorList>
            <person name="Klenk H.-P."/>
        </authorList>
    </citation>
    <scope>NUCLEOTIDE SEQUENCE [LARGE SCALE GENOMIC DNA]</scope>
    <source>
        <strain evidence="6 7">DSM 43911</strain>
    </source>
</reference>
<accession>A0A495X0Y1</accession>
<dbReference type="PROSITE" id="PS50931">
    <property type="entry name" value="HTH_LYSR"/>
    <property type="match status" value="1"/>
</dbReference>
<dbReference type="FunFam" id="1.10.10.10:FF:000001">
    <property type="entry name" value="LysR family transcriptional regulator"/>
    <property type="match status" value="1"/>
</dbReference>
<dbReference type="InterPro" id="IPR000847">
    <property type="entry name" value="LysR_HTH_N"/>
</dbReference>
<dbReference type="Pfam" id="PF00126">
    <property type="entry name" value="HTH_1"/>
    <property type="match status" value="1"/>
</dbReference>
<dbReference type="GO" id="GO:0003700">
    <property type="term" value="F:DNA-binding transcription factor activity"/>
    <property type="evidence" value="ECO:0007669"/>
    <property type="project" value="InterPro"/>
</dbReference>
<organism evidence="6 7">
    <name type="scientific">Saccharothrix variisporea</name>
    <dbReference type="NCBI Taxonomy" id="543527"/>
    <lineage>
        <taxon>Bacteria</taxon>
        <taxon>Bacillati</taxon>
        <taxon>Actinomycetota</taxon>
        <taxon>Actinomycetes</taxon>
        <taxon>Pseudonocardiales</taxon>
        <taxon>Pseudonocardiaceae</taxon>
        <taxon>Saccharothrix</taxon>
    </lineage>
</organism>
<dbReference type="PRINTS" id="PR00039">
    <property type="entry name" value="HTHLYSR"/>
</dbReference>
<dbReference type="EMBL" id="RBXR01000001">
    <property type="protein sequence ID" value="RKT66874.1"/>
    <property type="molecule type" value="Genomic_DNA"/>
</dbReference>
<evidence type="ECO:0000256" key="3">
    <source>
        <dbReference type="ARBA" id="ARBA00023125"/>
    </source>
</evidence>
<evidence type="ECO:0000256" key="4">
    <source>
        <dbReference type="ARBA" id="ARBA00023163"/>
    </source>
</evidence>
<dbReference type="CDD" id="cd08414">
    <property type="entry name" value="PBP2_LTTR_aromatics_like"/>
    <property type="match status" value="1"/>
</dbReference>
<proteinExistence type="inferred from homology"/>
<comment type="similarity">
    <text evidence="1">Belongs to the LysR transcriptional regulatory family.</text>
</comment>
<dbReference type="GO" id="GO:0003677">
    <property type="term" value="F:DNA binding"/>
    <property type="evidence" value="ECO:0007669"/>
    <property type="project" value="UniProtKB-KW"/>
</dbReference>
<dbReference type="Proteomes" id="UP000272729">
    <property type="component" value="Unassembled WGS sequence"/>
</dbReference>
<dbReference type="Gene3D" id="1.10.10.10">
    <property type="entry name" value="Winged helix-like DNA-binding domain superfamily/Winged helix DNA-binding domain"/>
    <property type="match status" value="1"/>
</dbReference>
<evidence type="ECO:0000256" key="2">
    <source>
        <dbReference type="ARBA" id="ARBA00023015"/>
    </source>
</evidence>
<dbReference type="PANTHER" id="PTHR30346">
    <property type="entry name" value="TRANSCRIPTIONAL DUAL REGULATOR HCAR-RELATED"/>
    <property type="match status" value="1"/>
</dbReference>
<keyword evidence="4" id="KW-0804">Transcription</keyword>
<dbReference type="SUPFAM" id="SSF53850">
    <property type="entry name" value="Periplasmic binding protein-like II"/>
    <property type="match status" value="1"/>
</dbReference>
<dbReference type="InterPro" id="IPR036390">
    <property type="entry name" value="WH_DNA-bd_sf"/>
</dbReference>
<sequence>MDQPGELFQVELRQVDYFVTLAEELHFGRAAERLHVVQPAVSQQIQRLERELGVQLFDRTRRRVTLTRAGERLLPEAYAVLASVKRAVDTVTDLGEGEAPVLRIGTTEGLGERLDVILAKLRELRQDVQVSLHSVPNWSRLEQVRDGQLDAALVRLVKNRKGLDLIPVWEERLVAVLPAGHRLAGKPALALRELAELPLRLVPREANPAFYDFVLQACRDAGFEPRLDAPFTTLQNTFAEIGMGQASWTLMYEGIVGTVVPKRVAFRRLLDPEVRIPTSLAVRSVTPLLENLAEACRFAAEQTATPRA</sequence>
<feature type="domain" description="HTH lysR-type" evidence="5">
    <location>
        <begin position="10"/>
        <end position="67"/>
    </location>
</feature>